<protein>
    <recommendedName>
        <fullName evidence="2">CNNM transmembrane domain-containing protein</fullName>
    </recommendedName>
</protein>
<sequence length="49" mass="5364">MFEILIVFALILLNAVFAMSEMALVSARRPRLMERASAGDRSAAAALRL</sequence>
<keyword evidence="1" id="KW-0472">Membrane</keyword>
<keyword evidence="1" id="KW-0812">Transmembrane</keyword>
<dbReference type="PROSITE" id="PS51846">
    <property type="entry name" value="CNNM"/>
    <property type="match status" value="1"/>
</dbReference>
<dbReference type="AlphaFoldDB" id="A0A3B9IGT9"/>
<organism evidence="3 4">
    <name type="scientific">Tistrella mobilis</name>
    <dbReference type="NCBI Taxonomy" id="171437"/>
    <lineage>
        <taxon>Bacteria</taxon>
        <taxon>Pseudomonadati</taxon>
        <taxon>Pseudomonadota</taxon>
        <taxon>Alphaproteobacteria</taxon>
        <taxon>Geminicoccales</taxon>
        <taxon>Geminicoccaceae</taxon>
        <taxon>Tistrella</taxon>
    </lineage>
</organism>
<evidence type="ECO:0000256" key="1">
    <source>
        <dbReference type="PROSITE-ProRule" id="PRU01193"/>
    </source>
</evidence>
<evidence type="ECO:0000313" key="3">
    <source>
        <dbReference type="EMBL" id="HAE47081.1"/>
    </source>
</evidence>
<dbReference type="EMBL" id="DMAI01000106">
    <property type="protein sequence ID" value="HAE47081.1"/>
    <property type="molecule type" value="Genomic_DNA"/>
</dbReference>
<dbReference type="Pfam" id="PF01595">
    <property type="entry name" value="CNNM"/>
    <property type="match status" value="1"/>
</dbReference>
<evidence type="ECO:0000313" key="4">
    <source>
        <dbReference type="Proteomes" id="UP000257706"/>
    </source>
</evidence>
<dbReference type="InterPro" id="IPR002550">
    <property type="entry name" value="CNNM"/>
</dbReference>
<keyword evidence="1" id="KW-1133">Transmembrane helix</keyword>
<comment type="caution">
    <text evidence="3">The sequence shown here is derived from an EMBL/GenBank/DDBJ whole genome shotgun (WGS) entry which is preliminary data.</text>
</comment>
<dbReference type="GO" id="GO:0016020">
    <property type="term" value="C:membrane"/>
    <property type="evidence" value="ECO:0007669"/>
    <property type="project" value="UniProtKB-UniRule"/>
</dbReference>
<name>A0A3B9IGT9_9PROT</name>
<proteinExistence type="predicted"/>
<evidence type="ECO:0000259" key="2">
    <source>
        <dbReference type="PROSITE" id="PS51846"/>
    </source>
</evidence>
<gene>
    <name evidence="3" type="ORF">DCK97_06640</name>
</gene>
<feature type="non-terminal residue" evidence="3">
    <location>
        <position position="49"/>
    </location>
</feature>
<dbReference type="Proteomes" id="UP000257706">
    <property type="component" value="Unassembled WGS sequence"/>
</dbReference>
<accession>A0A3B9IGT9</accession>
<reference evidence="3 4" key="1">
    <citation type="journal article" date="2018" name="Nat. Biotechnol.">
        <title>A standardized bacterial taxonomy based on genome phylogeny substantially revises the tree of life.</title>
        <authorList>
            <person name="Parks D.H."/>
            <person name="Chuvochina M."/>
            <person name="Waite D.W."/>
            <person name="Rinke C."/>
            <person name="Skarshewski A."/>
            <person name="Chaumeil P.A."/>
            <person name="Hugenholtz P."/>
        </authorList>
    </citation>
    <scope>NUCLEOTIDE SEQUENCE [LARGE SCALE GENOMIC DNA]</scope>
    <source>
        <strain evidence="3">UBA8739</strain>
    </source>
</reference>
<feature type="domain" description="CNNM transmembrane" evidence="2">
    <location>
        <begin position="1"/>
        <end position="49"/>
    </location>
</feature>